<evidence type="ECO:0000313" key="2">
    <source>
        <dbReference type="EMBL" id="MEZ2739476.1"/>
    </source>
</evidence>
<name>A0ABV4IC99_9BURK</name>
<dbReference type="RefSeq" id="WP_370905151.1">
    <property type="nucleotide sequence ID" value="NZ_JBGJLR010000007.1"/>
</dbReference>
<protein>
    <submittedName>
        <fullName evidence="2">Pirin-like C-terminal cupin domain-containing protein</fullName>
    </submittedName>
</protein>
<organism evidence="2 3">
    <name type="scientific">Comamonas jiangduensis</name>
    <dbReference type="NCBI Taxonomy" id="1194168"/>
    <lineage>
        <taxon>Bacteria</taxon>
        <taxon>Pseudomonadati</taxon>
        <taxon>Pseudomonadota</taxon>
        <taxon>Betaproteobacteria</taxon>
        <taxon>Burkholderiales</taxon>
        <taxon>Comamonadaceae</taxon>
        <taxon>Comamonas</taxon>
    </lineage>
</organism>
<dbReference type="InterPro" id="IPR011051">
    <property type="entry name" value="RmlC_Cupin_sf"/>
</dbReference>
<comment type="caution">
    <text evidence="2">The sequence shown here is derived from an EMBL/GenBank/DDBJ whole genome shotgun (WGS) entry which is preliminary data.</text>
</comment>
<dbReference type="Pfam" id="PF05726">
    <property type="entry name" value="Pirin_C"/>
    <property type="match status" value="1"/>
</dbReference>
<accession>A0ABV4IC99</accession>
<feature type="domain" description="Pirin C-terminal" evidence="1">
    <location>
        <begin position="21"/>
        <end position="117"/>
    </location>
</feature>
<keyword evidence="3" id="KW-1185">Reference proteome</keyword>
<gene>
    <name evidence="2" type="ORF">ACBP88_08375</name>
</gene>
<reference evidence="2 3" key="1">
    <citation type="submission" date="2024-08" db="EMBL/GenBank/DDBJ databases">
        <authorList>
            <person name="Feng Z."/>
            <person name="Ronholm J."/>
        </authorList>
    </citation>
    <scope>NUCLEOTIDE SEQUENCE [LARGE SCALE GENOMIC DNA]</scope>
    <source>
        <strain evidence="2 3">4-AB0-8</strain>
    </source>
</reference>
<dbReference type="InterPro" id="IPR008778">
    <property type="entry name" value="Pirin_C_dom"/>
</dbReference>
<dbReference type="SUPFAM" id="SSF51182">
    <property type="entry name" value="RmlC-like cupins"/>
    <property type="match status" value="1"/>
</dbReference>
<proteinExistence type="predicted"/>
<evidence type="ECO:0000313" key="3">
    <source>
        <dbReference type="Proteomes" id="UP001567350"/>
    </source>
</evidence>
<evidence type="ECO:0000259" key="1">
    <source>
        <dbReference type="Pfam" id="PF05726"/>
    </source>
</evidence>
<dbReference type="EMBL" id="JBGJLR010000007">
    <property type="protein sequence ID" value="MEZ2739476.1"/>
    <property type="molecule type" value="Genomic_DNA"/>
</dbReference>
<dbReference type="Gene3D" id="2.60.120.10">
    <property type="entry name" value="Jelly Rolls"/>
    <property type="match status" value="1"/>
</dbReference>
<sequence length="139" mass="14882">MAGSYGTHTAPTELHSPLIGLDVRADAGAALALELQADFEYGLVALTGGFALDGQAFVHDELAYLAPGRTQLALQLQAGTRLLLVGGTPFTEQVTVWWNFLGKDLDAIRGYRAQWDAHDTRFGAVEGGEHRRLAAPPLP</sequence>
<dbReference type="InterPro" id="IPR014710">
    <property type="entry name" value="RmlC-like_jellyroll"/>
</dbReference>
<dbReference type="Proteomes" id="UP001567350">
    <property type="component" value="Unassembled WGS sequence"/>
</dbReference>